<dbReference type="AlphaFoldDB" id="A0A834ID40"/>
<evidence type="ECO:0000313" key="1">
    <source>
        <dbReference type="EMBL" id="KAF7278645.1"/>
    </source>
</evidence>
<name>A0A834ID40_RHYFE</name>
<keyword evidence="2" id="KW-1185">Reference proteome</keyword>
<proteinExistence type="predicted"/>
<dbReference type="EMBL" id="JAACXV010000394">
    <property type="protein sequence ID" value="KAF7278645.1"/>
    <property type="molecule type" value="Genomic_DNA"/>
</dbReference>
<gene>
    <name evidence="1" type="ORF">GWI33_008161</name>
</gene>
<organism evidence="1 2">
    <name type="scientific">Rhynchophorus ferrugineus</name>
    <name type="common">Red palm weevil</name>
    <name type="synonym">Curculio ferrugineus</name>
    <dbReference type="NCBI Taxonomy" id="354439"/>
    <lineage>
        <taxon>Eukaryota</taxon>
        <taxon>Metazoa</taxon>
        <taxon>Ecdysozoa</taxon>
        <taxon>Arthropoda</taxon>
        <taxon>Hexapoda</taxon>
        <taxon>Insecta</taxon>
        <taxon>Pterygota</taxon>
        <taxon>Neoptera</taxon>
        <taxon>Endopterygota</taxon>
        <taxon>Coleoptera</taxon>
        <taxon>Polyphaga</taxon>
        <taxon>Cucujiformia</taxon>
        <taxon>Curculionidae</taxon>
        <taxon>Dryophthorinae</taxon>
        <taxon>Rhynchophorus</taxon>
    </lineage>
</organism>
<protein>
    <submittedName>
        <fullName evidence="1">Uncharacterized protein</fullName>
    </submittedName>
</protein>
<comment type="caution">
    <text evidence="1">The sequence shown here is derived from an EMBL/GenBank/DDBJ whole genome shotgun (WGS) entry which is preliminary data.</text>
</comment>
<sequence length="76" mass="8456">MPIRLLSLMSHSQKKCKGPDRKALCMRCGITGLQYARRAPFVQIAAYDLLLHSASVEGLDVVLGREPCKRAVMKNN</sequence>
<evidence type="ECO:0000313" key="2">
    <source>
        <dbReference type="Proteomes" id="UP000625711"/>
    </source>
</evidence>
<reference evidence="1" key="1">
    <citation type="submission" date="2020-08" db="EMBL/GenBank/DDBJ databases">
        <title>Genome sequencing and assembly of the red palm weevil Rhynchophorus ferrugineus.</title>
        <authorList>
            <person name="Dias G.B."/>
            <person name="Bergman C.M."/>
            <person name="Manee M."/>
        </authorList>
    </citation>
    <scope>NUCLEOTIDE SEQUENCE</scope>
    <source>
        <strain evidence="1">AA-2017</strain>
        <tissue evidence="1">Whole larva</tissue>
    </source>
</reference>
<accession>A0A834ID40</accession>
<dbReference type="Proteomes" id="UP000625711">
    <property type="component" value="Unassembled WGS sequence"/>
</dbReference>